<evidence type="ECO:0000313" key="2">
    <source>
        <dbReference type="EMBL" id="TDO16526.1"/>
    </source>
</evidence>
<sequence>MNRVRGGLFQRCKLQCRLREYRQHEDRQRGGASPMSVMTENRWEAGKQ</sequence>
<proteinExistence type="predicted"/>
<gene>
    <name evidence="2" type="ORF">DFO68_10153</name>
</gene>
<feature type="region of interest" description="Disordered" evidence="1">
    <location>
        <begin position="23"/>
        <end position="48"/>
    </location>
</feature>
<protein>
    <submittedName>
        <fullName evidence="2">Uncharacterized protein</fullName>
    </submittedName>
</protein>
<name>A0A4R6I5C8_9GAMM</name>
<accession>A0A4R6I5C8</accession>
<dbReference type="EMBL" id="SNWH01000001">
    <property type="protein sequence ID" value="TDO16526.1"/>
    <property type="molecule type" value="Genomic_DNA"/>
</dbReference>
<evidence type="ECO:0000313" key="3">
    <source>
        <dbReference type="Proteomes" id="UP000295150"/>
    </source>
</evidence>
<reference evidence="2 3" key="1">
    <citation type="submission" date="2019-03" db="EMBL/GenBank/DDBJ databases">
        <title>Freshwater and sediment microbial communities from various areas in North America, analyzing microbe dynamics in response to fracking.</title>
        <authorList>
            <person name="Lamendella R."/>
        </authorList>
    </citation>
    <scope>NUCLEOTIDE SEQUENCE [LARGE SCALE GENOMIC DNA]</scope>
    <source>
        <strain evidence="2 3">1_TX</strain>
    </source>
</reference>
<keyword evidence="3" id="KW-1185">Reference proteome</keyword>
<dbReference type="AlphaFoldDB" id="A0A4R6I5C8"/>
<evidence type="ECO:0000256" key="1">
    <source>
        <dbReference type="SAM" id="MobiDB-lite"/>
    </source>
</evidence>
<dbReference type="Proteomes" id="UP000295150">
    <property type="component" value="Unassembled WGS sequence"/>
</dbReference>
<comment type="caution">
    <text evidence="2">The sequence shown here is derived from an EMBL/GenBank/DDBJ whole genome shotgun (WGS) entry which is preliminary data.</text>
</comment>
<organism evidence="2 3">
    <name type="scientific">Halomonas ventosae</name>
    <dbReference type="NCBI Taxonomy" id="229007"/>
    <lineage>
        <taxon>Bacteria</taxon>
        <taxon>Pseudomonadati</taxon>
        <taxon>Pseudomonadota</taxon>
        <taxon>Gammaproteobacteria</taxon>
        <taxon>Oceanospirillales</taxon>
        <taxon>Halomonadaceae</taxon>
        <taxon>Halomonas</taxon>
    </lineage>
</organism>